<name>A0A8H4PX39_9HYPO</name>
<comment type="caution">
    <text evidence="11">The sequence shown here is derived from an EMBL/GenBank/DDBJ whole genome shotgun (WGS) entry which is preliminary data.</text>
</comment>
<keyword evidence="3" id="KW-0489">Methyltransferase</keyword>
<dbReference type="CDD" id="cd18089">
    <property type="entry name" value="SPOUT_Trm10-like"/>
    <property type="match status" value="1"/>
</dbReference>
<dbReference type="GO" id="GO:0052905">
    <property type="term" value="F:tRNA (guanosine(9)-N1)-methyltransferase activity"/>
    <property type="evidence" value="ECO:0007669"/>
    <property type="project" value="UniProtKB-EC"/>
</dbReference>
<evidence type="ECO:0000256" key="3">
    <source>
        <dbReference type="ARBA" id="ARBA00022603"/>
    </source>
</evidence>
<feature type="domain" description="SAM-dependent MTase TRM10-type" evidence="10">
    <location>
        <begin position="127"/>
        <end position="385"/>
    </location>
</feature>
<sequence length="447" mass="49808">MSSGEAGDAGNQDVARADAQRETGDNGTAEAHPPSSAPQQHQAETIPEAAIMTAATAAEQSLPEAPVSKNALKRRRRQQEWEDGKEDRRKRRREKRHDRRERQRDERATLLAQGADPAAVMPRHKQQQQQQAEATLVPVALIVDCDFEAYMNDKEQVSLASQATRSYSDNRNARYKSHLWMAGWTGKIRDRFHNVLGDQHRHWKGVGFVEGDFLACADEARRRMTEQPGEMIASLQPARQADEAEGQQQNAHKDEAGSGGSSWIRDAPGNEPFPLADPEPELDPAYRDVVYLTSESPYTLQRLEAHTSYVIGGLVDKNREKGMCYRRARQRGIRTARLPIGQFMVMQSRQVLATNHVVEIMLRWLECEDWGQAFMAVIPKRKGGRLIGDGGAAGGEDEDEEEEKGKHGGDQGVADDDHGRTGDTMATTIDEETRPDASIVEARGKSQ</sequence>
<gene>
    <name evidence="11" type="ORF">G6O67_001246</name>
</gene>
<dbReference type="Proteomes" id="UP000557566">
    <property type="component" value="Unassembled WGS sequence"/>
</dbReference>
<feature type="region of interest" description="Disordered" evidence="9">
    <location>
        <begin position="236"/>
        <end position="279"/>
    </location>
</feature>
<feature type="region of interest" description="Disordered" evidence="9">
    <location>
        <begin position="1"/>
        <end position="131"/>
    </location>
</feature>
<organism evidence="11 12">
    <name type="scientific">Ophiocordyceps sinensis</name>
    <dbReference type="NCBI Taxonomy" id="72228"/>
    <lineage>
        <taxon>Eukaryota</taxon>
        <taxon>Fungi</taxon>
        <taxon>Dikarya</taxon>
        <taxon>Ascomycota</taxon>
        <taxon>Pezizomycotina</taxon>
        <taxon>Sordariomycetes</taxon>
        <taxon>Hypocreomycetidae</taxon>
        <taxon>Hypocreales</taxon>
        <taxon>Ophiocordycipitaceae</taxon>
        <taxon>Ophiocordyceps</taxon>
    </lineage>
</organism>
<evidence type="ECO:0000313" key="12">
    <source>
        <dbReference type="Proteomes" id="UP000557566"/>
    </source>
</evidence>
<comment type="catalytic activity">
    <reaction evidence="8">
        <text>guanosine(9) in tRNA + S-adenosyl-L-methionine = N(1)-methylguanosine(9) in tRNA + S-adenosyl-L-homocysteine + H(+)</text>
        <dbReference type="Rhea" id="RHEA:43156"/>
        <dbReference type="Rhea" id="RHEA-COMP:10367"/>
        <dbReference type="Rhea" id="RHEA-COMP:10368"/>
        <dbReference type="ChEBI" id="CHEBI:15378"/>
        <dbReference type="ChEBI" id="CHEBI:57856"/>
        <dbReference type="ChEBI" id="CHEBI:59789"/>
        <dbReference type="ChEBI" id="CHEBI:73542"/>
        <dbReference type="ChEBI" id="CHEBI:74269"/>
        <dbReference type="EC" id="2.1.1.221"/>
    </reaction>
</comment>
<dbReference type="PANTHER" id="PTHR13563">
    <property type="entry name" value="TRNA (GUANINE-9-) METHYLTRANSFERASE"/>
    <property type="match status" value="1"/>
</dbReference>
<dbReference type="GO" id="GO:0000049">
    <property type="term" value="F:tRNA binding"/>
    <property type="evidence" value="ECO:0007669"/>
    <property type="project" value="TreeGrafter"/>
</dbReference>
<dbReference type="GO" id="GO:0002939">
    <property type="term" value="P:tRNA N1-guanine methylation"/>
    <property type="evidence" value="ECO:0007669"/>
    <property type="project" value="TreeGrafter"/>
</dbReference>
<evidence type="ECO:0000313" key="11">
    <source>
        <dbReference type="EMBL" id="KAF4512062.1"/>
    </source>
</evidence>
<evidence type="ECO:0000256" key="9">
    <source>
        <dbReference type="SAM" id="MobiDB-lite"/>
    </source>
</evidence>
<keyword evidence="5" id="KW-0949">S-adenosyl-L-methionine</keyword>
<evidence type="ECO:0000256" key="6">
    <source>
        <dbReference type="ARBA" id="ARBA00031792"/>
    </source>
</evidence>
<evidence type="ECO:0000259" key="10">
    <source>
        <dbReference type="PROSITE" id="PS51675"/>
    </source>
</evidence>
<dbReference type="PROSITE" id="PS51675">
    <property type="entry name" value="SAM_MT_TRM10"/>
    <property type="match status" value="1"/>
</dbReference>
<dbReference type="EC" id="2.1.1.221" evidence="1"/>
<dbReference type="AlphaFoldDB" id="A0A8H4PX39"/>
<dbReference type="PANTHER" id="PTHR13563:SF13">
    <property type="entry name" value="TRNA METHYLTRANSFERASE 10 HOMOLOG A"/>
    <property type="match status" value="1"/>
</dbReference>
<keyword evidence="12" id="KW-1185">Reference proteome</keyword>
<evidence type="ECO:0000256" key="4">
    <source>
        <dbReference type="ARBA" id="ARBA00022679"/>
    </source>
</evidence>
<dbReference type="InterPro" id="IPR007356">
    <property type="entry name" value="tRNA_m1G_MeTrfase_euk"/>
</dbReference>
<proteinExistence type="predicted"/>
<dbReference type="GO" id="GO:0005634">
    <property type="term" value="C:nucleus"/>
    <property type="evidence" value="ECO:0007669"/>
    <property type="project" value="TreeGrafter"/>
</dbReference>
<feature type="compositionally biased region" description="Basic and acidic residues" evidence="9">
    <location>
        <begin position="15"/>
        <end position="24"/>
    </location>
</feature>
<dbReference type="EMBL" id="JAAVMX010000002">
    <property type="protein sequence ID" value="KAF4512062.1"/>
    <property type="molecule type" value="Genomic_DNA"/>
</dbReference>
<feature type="compositionally biased region" description="Basic and acidic residues" evidence="9">
    <location>
        <begin position="403"/>
        <end position="421"/>
    </location>
</feature>
<evidence type="ECO:0000256" key="7">
    <source>
        <dbReference type="ARBA" id="ARBA00032166"/>
    </source>
</evidence>
<dbReference type="Gene3D" id="3.40.1280.30">
    <property type="match status" value="1"/>
</dbReference>
<dbReference type="InterPro" id="IPR028564">
    <property type="entry name" value="MT_TRM10-typ"/>
</dbReference>
<feature type="compositionally biased region" description="Low complexity" evidence="9">
    <location>
        <begin position="43"/>
        <end position="59"/>
    </location>
</feature>
<evidence type="ECO:0000256" key="8">
    <source>
        <dbReference type="ARBA" id="ARBA00048434"/>
    </source>
</evidence>
<feature type="region of interest" description="Disordered" evidence="9">
    <location>
        <begin position="385"/>
        <end position="447"/>
    </location>
</feature>
<reference evidence="11 12" key="1">
    <citation type="journal article" date="2020" name="Genome Biol. Evol.">
        <title>A new high-quality draft genome assembly of the Chinese cordyceps Ophiocordyceps sinensis.</title>
        <authorList>
            <person name="Shu R."/>
            <person name="Zhang J."/>
            <person name="Meng Q."/>
            <person name="Zhang H."/>
            <person name="Zhou G."/>
            <person name="Li M."/>
            <person name="Wu P."/>
            <person name="Zhao Y."/>
            <person name="Chen C."/>
            <person name="Qin Q."/>
        </authorList>
    </citation>
    <scope>NUCLEOTIDE SEQUENCE [LARGE SCALE GENOMIC DNA]</scope>
    <source>
        <strain evidence="11 12">IOZ07</strain>
    </source>
</reference>
<feature type="compositionally biased region" description="Basic and acidic residues" evidence="9">
    <location>
        <begin position="78"/>
        <end position="87"/>
    </location>
</feature>
<feature type="compositionally biased region" description="Gly residues" evidence="9">
    <location>
        <begin position="385"/>
        <end position="394"/>
    </location>
</feature>
<protein>
    <recommendedName>
        <fullName evidence="2">tRNA (guanine(9)-N1)-methyltransferase</fullName>
        <ecNumber evidence="1">2.1.1.221</ecNumber>
    </recommendedName>
    <alternativeName>
        <fullName evidence="7">tRNA methyltransferase 10</fullName>
    </alternativeName>
    <alternativeName>
        <fullName evidence="6">tRNA(m1G9)-methyltransferase</fullName>
    </alternativeName>
</protein>
<keyword evidence="4" id="KW-0808">Transferase</keyword>
<accession>A0A8H4PX39</accession>
<evidence type="ECO:0000256" key="5">
    <source>
        <dbReference type="ARBA" id="ARBA00022691"/>
    </source>
</evidence>
<dbReference type="OrthoDB" id="278300at2759"/>
<dbReference type="InterPro" id="IPR038459">
    <property type="entry name" value="MT_TRM10-typ_sf"/>
</dbReference>
<evidence type="ECO:0000256" key="1">
    <source>
        <dbReference type="ARBA" id="ARBA00012797"/>
    </source>
</evidence>
<evidence type="ECO:0000256" key="2">
    <source>
        <dbReference type="ARBA" id="ARBA00020451"/>
    </source>
</evidence>
<feature type="compositionally biased region" description="Basic residues" evidence="9">
    <location>
        <begin position="88"/>
        <end position="99"/>
    </location>
</feature>